<dbReference type="Gene3D" id="3.30.420.10">
    <property type="entry name" value="Ribonuclease H-like superfamily/Ribonuclease H"/>
    <property type="match status" value="1"/>
</dbReference>
<dbReference type="AlphaFoldDB" id="A0A0C3BHB9"/>
<gene>
    <name evidence="1" type="ORF">PILCRDRAFT_47888</name>
</gene>
<dbReference type="STRING" id="765440.A0A0C3BHB9"/>
<protein>
    <recommendedName>
        <fullName evidence="3">Tc1-like transposase DDE domain-containing protein</fullName>
    </recommendedName>
</protein>
<evidence type="ECO:0000313" key="2">
    <source>
        <dbReference type="Proteomes" id="UP000054166"/>
    </source>
</evidence>
<dbReference type="PANTHER" id="PTHR35871">
    <property type="entry name" value="EXPRESSED PROTEIN"/>
    <property type="match status" value="1"/>
</dbReference>
<dbReference type="GO" id="GO:0003676">
    <property type="term" value="F:nucleic acid binding"/>
    <property type="evidence" value="ECO:0007669"/>
    <property type="project" value="InterPro"/>
</dbReference>
<dbReference type="InParanoid" id="A0A0C3BHB9"/>
<sequence length="79" mass="9428">NCCLHRILSLQEDFQGEKSLLKKMIMDVGDICHFLPKFHPEMNLIEYLWGWAKQYFHERSNGNFRTAQKLWQEALNSCP</sequence>
<dbReference type="PANTHER" id="PTHR35871:SF1">
    <property type="entry name" value="CXC1-LIKE CYSTEINE CLUSTER ASSOCIATED WITH KDZ TRANSPOSASES DOMAIN-CONTAINING PROTEIN"/>
    <property type="match status" value="1"/>
</dbReference>
<name>A0A0C3BHB9_PILCF</name>
<evidence type="ECO:0008006" key="3">
    <source>
        <dbReference type="Google" id="ProtNLM"/>
    </source>
</evidence>
<evidence type="ECO:0000313" key="1">
    <source>
        <dbReference type="EMBL" id="KIM85698.1"/>
    </source>
</evidence>
<dbReference type="Proteomes" id="UP000054166">
    <property type="component" value="Unassembled WGS sequence"/>
</dbReference>
<dbReference type="InterPro" id="IPR036397">
    <property type="entry name" value="RNaseH_sf"/>
</dbReference>
<proteinExistence type="predicted"/>
<organism evidence="1 2">
    <name type="scientific">Piloderma croceum (strain F 1598)</name>
    <dbReference type="NCBI Taxonomy" id="765440"/>
    <lineage>
        <taxon>Eukaryota</taxon>
        <taxon>Fungi</taxon>
        <taxon>Dikarya</taxon>
        <taxon>Basidiomycota</taxon>
        <taxon>Agaricomycotina</taxon>
        <taxon>Agaricomycetes</taxon>
        <taxon>Agaricomycetidae</taxon>
        <taxon>Atheliales</taxon>
        <taxon>Atheliaceae</taxon>
        <taxon>Piloderma</taxon>
    </lineage>
</organism>
<keyword evidence="2" id="KW-1185">Reference proteome</keyword>
<feature type="non-terminal residue" evidence="1">
    <location>
        <position position="1"/>
    </location>
</feature>
<feature type="non-terminal residue" evidence="1">
    <location>
        <position position="79"/>
    </location>
</feature>
<reference evidence="2" key="2">
    <citation type="submission" date="2015-01" db="EMBL/GenBank/DDBJ databases">
        <title>Evolutionary Origins and Diversification of the Mycorrhizal Mutualists.</title>
        <authorList>
            <consortium name="DOE Joint Genome Institute"/>
            <consortium name="Mycorrhizal Genomics Consortium"/>
            <person name="Kohler A."/>
            <person name="Kuo A."/>
            <person name="Nagy L.G."/>
            <person name="Floudas D."/>
            <person name="Copeland A."/>
            <person name="Barry K.W."/>
            <person name="Cichocki N."/>
            <person name="Veneault-Fourrey C."/>
            <person name="LaButti K."/>
            <person name="Lindquist E.A."/>
            <person name="Lipzen A."/>
            <person name="Lundell T."/>
            <person name="Morin E."/>
            <person name="Murat C."/>
            <person name="Riley R."/>
            <person name="Ohm R."/>
            <person name="Sun H."/>
            <person name="Tunlid A."/>
            <person name="Henrissat B."/>
            <person name="Grigoriev I.V."/>
            <person name="Hibbett D.S."/>
            <person name="Martin F."/>
        </authorList>
    </citation>
    <scope>NUCLEOTIDE SEQUENCE [LARGE SCALE GENOMIC DNA]</scope>
    <source>
        <strain evidence="2">F 1598</strain>
    </source>
</reference>
<reference evidence="1 2" key="1">
    <citation type="submission" date="2014-04" db="EMBL/GenBank/DDBJ databases">
        <authorList>
            <consortium name="DOE Joint Genome Institute"/>
            <person name="Kuo A."/>
            <person name="Tarkka M."/>
            <person name="Buscot F."/>
            <person name="Kohler A."/>
            <person name="Nagy L.G."/>
            <person name="Floudas D."/>
            <person name="Copeland A."/>
            <person name="Barry K.W."/>
            <person name="Cichocki N."/>
            <person name="Veneault-Fourrey C."/>
            <person name="LaButti K."/>
            <person name="Lindquist E.A."/>
            <person name="Lipzen A."/>
            <person name="Lundell T."/>
            <person name="Morin E."/>
            <person name="Murat C."/>
            <person name="Sun H."/>
            <person name="Tunlid A."/>
            <person name="Henrissat B."/>
            <person name="Grigoriev I.V."/>
            <person name="Hibbett D.S."/>
            <person name="Martin F."/>
            <person name="Nordberg H.P."/>
            <person name="Cantor M.N."/>
            <person name="Hua S.X."/>
        </authorList>
    </citation>
    <scope>NUCLEOTIDE SEQUENCE [LARGE SCALE GENOMIC DNA]</scope>
    <source>
        <strain evidence="1 2">F 1598</strain>
    </source>
</reference>
<dbReference type="OrthoDB" id="6511194at2759"/>
<dbReference type="HOGENOM" id="CLU_005726_9_2_1"/>
<accession>A0A0C3BHB9</accession>
<dbReference type="EMBL" id="KN832984">
    <property type="protein sequence ID" value="KIM85698.1"/>
    <property type="molecule type" value="Genomic_DNA"/>
</dbReference>